<proteinExistence type="predicted"/>
<sequence>MNTIWPVVAGAAPCLLALCFGQWQARGLRARCAQLQTALAAQRDTEMRLDFIAHHDSLTGLPNRLQFQLQLEHGVAYARRHDSLLAVLFVDIDRFKSINDTLGHDAGDQVLVQFAQRLRQCVREVDTVARQGGDEFIVLLTELKHGADAQQVAEKIMKAIVEPFVVNGELLEVAASIGVAVYPDDDEDIETLIEKADLAMYAAKQRGRGASLRFLPSMQAKAYSRLILETALRHAQEHDEFILTYQPKLDLKSQRIVGVKALLRWKHPELGLVMPLDFLPVLEQSALILPVGAWVMATAAAQLRRWMEQGQTLMVAVHLSPRQFFHKEIVPTFAAILEKAGVPGCCIELEITEAMLIDKGQNAEEILQQFKQLGVRIAISDFGTGYASLNYLRRFTVDVVKIDKGFVDDLARGGAMVRAIIEMAQTLNMRVIAAGVESDEQLAQLSEMGCDEAFGFCISPPVAPEEMEALLAGRRQRVGLNVAA</sequence>
<dbReference type="InterPro" id="IPR001633">
    <property type="entry name" value="EAL_dom"/>
</dbReference>
<dbReference type="SUPFAM" id="SSF55073">
    <property type="entry name" value="Nucleotide cyclase"/>
    <property type="match status" value="1"/>
</dbReference>
<dbReference type="InterPro" id="IPR029787">
    <property type="entry name" value="Nucleotide_cyclase"/>
</dbReference>
<dbReference type="Pfam" id="PF00563">
    <property type="entry name" value="EAL"/>
    <property type="match status" value="1"/>
</dbReference>
<dbReference type="CDD" id="cd01948">
    <property type="entry name" value="EAL"/>
    <property type="match status" value="1"/>
</dbReference>
<keyword evidence="4" id="KW-1185">Reference proteome</keyword>
<evidence type="ECO:0000259" key="1">
    <source>
        <dbReference type="PROSITE" id="PS50883"/>
    </source>
</evidence>
<dbReference type="CDD" id="cd01949">
    <property type="entry name" value="GGDEF"/>
    <property type="match status" value="1"/>
</dbReference>
<dbReference type="Pfam" id="PF00990">
    <property type="entry name" value="GGDEF"/>
    <property type="match status" value="1"/>
</dbReference>
<dbReference type="Proteomes" id="UP000433309">
    <property type="component" value="Unassembled WGS sequence"/>
</dbReference>
<dbReference type="PROSITE" id="PS50883">
    <property type="entry name" value="EAL"/>
    <property type="match status" value="1"/>
</dbReference>
<dbReference type="PROSITE" id="PS50887">
    <property type="entry name" value="GGDEF"/>
    <property type="match status" value="1"/>
</dbReference>
<reference evidence="3 4" key="1">
    <citation type="submission" date="2019-11" db="EMBL/GenBank/DDBJ databases">
        <title>Novel species isolated from a subtropical stream in China.</title>
        <authorList>
            <person name="Lu H."/>
        </authorList>
    </citation>
    <scope>NUCLEOTIDE SEQUENCE [LARGE SCALE GENOMIC DNA]</scope>
    <source>
        <strain evidence="3 4">FT80W</strain>
    </source>
</reference>
<dbReference type="FunFam" id="3.30.70.270:FF:000001">
    <property type="entry name" value="Diguanylate cyclase domain protein"/>
    <property type="match status" value="1"/>
</dbReference>
<dbReference type="EMBL" id="WKJK01000010">
    <property type="protein sequence ID" value="MRW92303.1"/>
    <property type="molecule type" value="Genomic_DNA"/>
</dbReference>
<dbReference type="PANTHER" id="PTHR44757">
    <property type="entry name" value="DIGUANYLATE CYCLASE DGCP"/>
    <property type="match status" value="1"/>
</dbReference>
<name>A0A6I2L364_9BURK</name>
<dbReference type="SUPFAM" id="SSF141868">
    <property type="entry name" value="EAL domain-like"/>
    <property type="match status" value="1"/>
</dbReference>
<evidence type="ECO:0000259" key="2">
    <source>
        <dbReference type="PROSITE" id="PS50887"/>
    </source>
</evidence>
<dbReference type="AlphaFoldDB" id="A0A6I2L364"/>
<organism evidence="3 4">
    <name type="scientific">Duganella guangzhouensis</name>
    <dbReference type="NCBI Taxonomy" id="2666084"/>
    <lineage>
        <taxon>Bacteria</taxon>
        <taxon>Pseudomonadati</taxon>
        <taxon>Pseudomonadota</taxon>
        <taxon>Betaproteobacteria</taxon>
        <taxon>Burkholderiales</taxon>
        <taxon>Oxalobacteraceae</taxon>
        <taxon>Telluria group</taxon>
        <taxon>Duganella</taxon>
    </lineage>
</organism>
<dbReference type="InterPro" id="IPR035919">
    <property type="entry name" value="EAL_sf"/>
</dbReference>
<dbReference type="Gene3D" id="3.20.20.450">
    <property type="entry name" value="EAL domain"/>
    <property type="match status" value="1"/>
</dbReference>
<gene>
    <name evidence="3" type="ORF">GJ699_20110</name>
</gene>
<evidence type="ECO:0000313" key="3">
    <source>
        <dbReference type="EMBL" id="MRW92303.1"/>
    </source>
</evidence>
<dbReference type="InterPro" id="IPR043128">
    <property type="entry name" value="Rev_trsase/Diguanyl_cyclase"/>
</dbReference>
<dbReference type="NCBIfam" id="TIGR00254">
    <property type="entry name" value="GGDEF"/>
    <property type="match status" value="1"/>
</dbReference>
<dbReference type="InterPro" id="IPR052155">
    <property type="entry name" value="Biofilm_reg_signaling"/>
</dbReference>
<dbReference type="GO" id="GO:0003824">
    <property type="term" value="F:catalytic activity"/>
    <property type="evidence" value="ECO:0007669"/>
    <property type="project" value="UniProtKB-ARBA"/>
</dbReference>
<protein>
    <submittedName>
        <fullName evidence="3">EAL domain-containing protein</fullName>
    </submittedName>
</protein>
<dbReference type="Gene3D" id="3.30.70.270">
    <property type="match status" value="1"/>
</dbReference>
<dbReference type="InterPro" id="IPR000160">
    <property type="entry name" value="GGDEF_dom"/>
</dbReference>
<comment type="caution">
    <text evidence="3">The sequence shown here is derived from an EMBL/GenBank/DDBJ whole genome shotgun (WGS) entry which is preliminary data.</text>
</comment>
<dbReference type="PANTHER" id="PTHR44757:SF2">
    <property type="entry name" value="BIOFILM ARCHITECTURE MAINTENANCE PROTEIN MBAA"/>
    <property type="match status" value="1"/>
</dbReference>
<evidence type="ECO:0000313" key="4">
    <source>
        <dbReference type="Proteomes" id="UP000433309"/>
    </source>
</evidence>
<dbReference type="SMART" id="SM00267">
    <property type="entry name" value="GGDEF"/>
    <property type="match status" value="1"/>
</dbReference>
<dbReference type="SMART" id="SM00052">
    <property type="entry name" value="EAL"/>
    <property type="match status" value="1"/>
</dbReference>
<dbReference type="RefSeq" id="WP_154379547.1">
    <property type="nucleotide sequence ID" value="NZ_WKJK01000010.1"/>
</dbReference>
<accession>A0A6I2L364</accession>
<feature type="domain" description="GGDEF" evidence="2">
    <location>
        <begin position="83"/>
        <end position="216"/>
    </location>
</feature>
<feature type="domain" description="EAL" evidence="1">
    <location>
        <begin position="225"/>
        <end position="475"/>
    </location>
</feature>